<sequence length="199" mass="22178">MGTTIHGCVECRTWAPGLAVEERRWQAAIDLSLLGVARDYEAFDCLFGVRSSGNWHPIAAERGLPVDVSNDVVAQLDGWGEVAFGVTWLAWTDVIAVDWSEPALRRATDIAQYRRLEDGTLTLVHRSVWSRGFARAAGVDTLTVDPDRIAELWNEGTEWRLGQTVYRAERARRRDVVPPDGPWDRVERHAAAGGRAWAG</sequence>
<dbReference type="Proteomes" id="UP000642748">
    <property type="component" value="Unassembled WGS sequence"/>
</dbReference>
<accession>A0A8J3R3A5</accession>
<comment type="caution">
    <text evidence="1">The sequence shown here is derived from an EMBL/GenBank/DDBJ whole genome shotgun (WGS) entry which is preliminary data.</text>
</comment>
<organism evidence="1 2">
    <name type="scientific">Rugosimonospora africana</name>
    <dbReference type="NCBI Taxonomy" id="556532"/>
    <lineage>
        <taxon>Bacteria</taxon>
        <taxon>Bacillati</taxon>
        <taxon>Actinomycetota</taxon>
        <taxon>Actinomycetes</taxon>
        <taxon>Micromonosporales</taxon>
        <taxon>Micromonosporaceae</taxon>
        <taxon>Rugosimonospora</taxon>
    </lineage>
</organism>
<reference evidence="1" key="1">
    <citation type="submission" date="2021-01" db="EMBL/GenBank/DDBJ databases">
        <title>Whole genome shotgun sequence of Rugosimonospora africana NBRC 104875.</title>
        <authorList>
            <person name="Komaki H."/>
            <person name="Tamura T."/>
        </authorList>
    </citation>
    <scope>NUCLEOTIDE SEQUENCE</scope>
    <source>
        <strain evidence="1">NBRC 104875</strain>
    </source>
</reference>
<evidence type="ECO:0000313" key="1">
    <source>
        <dbReference type="EMBL" id="GIH21496.1"/>
    </source>
</evidence>
<keyword evidence="2" id="KW-1185">Reference proteome</keyword>
<protein>
    <submittedName>
        <fullName evidence="1">Uncharacterized protein</fullName>
    </submittedName>
</protein>
<dbReference type="EMBL" id="BONZ01000135">
    <property type="protein sequence ID" value="GIH21496.1"/>
    <property type="molecule type" value="Genomic_DNA"/>
</dbReference>
<proteinExistence type="predicted"/>
<name>A0A8J3R3A5_9ACTN</name>
<evidence type="ECO:0000313" key="2">
    <source>
        <dbReference type="Proteomes" id="UP000642748"/>
    </source>
</evidence>
<gene>
    <name evidence="1" type="ORF">Raf01_96680</name>
</gene>
<dbReference type="AlphaFoldDB" id="A0A8J3R3A5"/>